<evidence type="ECO:0000256" key="3">
    <source>
        <dbReference type="ARBA" id="ARBA00023163"/>
    </source>
</evidence>
<feature type="region of interest" description="Disordered" evidence="5">
    <location>
        <begin position="483"/>
        <end position="505"/>
    </location>
</feature>
<feature type="compositionally biased region" description="Acidic residues" evidence="5">
    <location>
        <begin position="434"/>
        <end position="447"/>
    </location>
</feature>
<feature type="compositionally biased region" description="Gly residues" evidence="5">
    <location>
        <begin position="583"/>
        <end position="598"/>
    </location>
</feature>
<organism evidence="6 7">
    <name type="scientific">Rhodotorula mucilaginosa</name>
    <name type="common">Yeast</name>
    <name type="synonym">Rhodotorula rubra</name>
    <dbReference type="NCBI Taxonomy" id="5537"/>
    <lineage>
        <taxon>Eukaryota</taxon>
        <taxon>Fungi</taxon>
        <taxon>Dikarya</taxon>
        <taxon>Basidiomycota</taxon>
        <taxon>Pucciniomycotina</taxon>
        <taxon>Microbotryomycetes</taxon>
        <taxon>Sporidiobolales</taxon>
        <taxon>Sporidiobolaceae</taxon>
        <taxon>Rhodotorula</taxon>
    </lineage>
</organism>
<dbReference type="GO" id="GO:0000124">
    <property type="term" value="C:SAGA complex"/>
    <property type="evidence" value="ECO:0007669"/>
    <property type="project" value="TreeGrafter"/>
</dbReference>
<dbReference type="PANTHER" id="PTHR21277:SF5">
    <property type="entry name" value="TRANSCRIPTIONAL ADAPTER 1"/>
    <property type="match status" value="1"/>
</dbReference>
<dbReference type="GO" id="GO:0006357">
    <property type="term" value="P:regulation of transcription by RNA polymerase II"/>
    <property type="evidence" value="ECO:0007669"/>
    <property type="project" value="TreeGrafter"/>
</dbReference>
<accession>A0A9P6W648</accession>
<feature type="region of interest" description="Disordered" evidence="5">
    <location>
        <begin position="431"/>
        <end position="466"/>
    </location>
</feature>
<feature type="region of interest" description="Disordered" evidence="5">
    <location>
        <begin position="642"/>
        <end position="760"/>
    </location>
</feature>
<feature type="region of interest" description="Disordered" evidence="5">
    <location>
        <begin position="174"/>
        <end position="230"/>
    </location>
</feature>
<feature type="region of interest" description="Disordered" evidence="5">
    <location>
        <begin position="581"/>
        <end position="602"/>
    </location>
</feature>
<feature type="compositionally biased region" description="Polar residues" evidence="5">
    <location>
        <begin position="448"/>
        <end position="458"/>
    </location>
</feature>
<protein>
    <recommendedName>
        <fullName evidence="8">Transcriptional regulator of RNA polII, SAGA, subunit-domain-containing protein</fullName>
    </recommendedName>
</protein>
<feature type="region of interest" description="Disordered" evidence="5">
    <location>
        <begin position="117"/>
        <end position="148"/>
    </location>
</feature>
<keyword evidence="2" id="KW-0805">Transcription regulation</keyword>
<dbReference type="Proteomes" id="UP000777482">
    <property type="component" value="Unassembled WGS sequence"/>
</dbReference>
<evidence type="ECO:0000256" key="4">
    <source>
        <dbReference type="ARBA" id="ARBA00023242"/>
    </source>
</evidence>
<evidence type="ECO:0000256" key="2">
    <source>
        <dbReference type="ARBA" id="ARBA00023015"/>
    </source>
</evidence>
<feature type="compositionally biased region" description="Low complexity" evidence="5">
    <location>
        <begin position="349"/>
        <end position="365"/>
    </location>
</feature>
<dbReference type="GO" id="GO:0003713">
    <property type="term" value="F:transcription coactivator activity"/>
    <property type="evidence" value="ECO:0007669"/>
    <property type="project" value="TreeGrafter"/>
</dbReference>
<sequence length="779" mass="78388">MASEAIPTAAAPPVASTSQLGVVSVPSLLPSPTSPPSRRTDLVSLKLRLAELLTPEQGTLYWSGLADFFTGRINRNEWDDIMKRAFGRDRTKRQQALKLHNALVLSIVYNTTRPYLPPTSIRHSGFHPRGSKKRARDPPPTELEEKRKRLLKDAVMALGRRERGEVKLLGATSGGVASAAGTTGAGSGQVKTKGQMMAAADEERKRKRRAAEALSEAVGGTSRGGGGSVTADGVPTSLLASGKDPATLSAIATEFHRIQQAPLCCEARLLPDGDTLHDRMLAVAYEEGLASGVEGRAAVLLSDAMEHHLQDMIASVISLVRGTRRAVPQPPRTAASSMAATPIPSTFAPAGAAPAAPSPAAAGSSLDESAAPPHGETDKPVDDGGDNDNDDAGQRLPLTIADFHALFAISPALLGQYPNIAAVERMYAIAPPDSDSDSDDYDSEDAGETSSGAQQQRVTAAGGQRRVTIDASAKKEEAASAAVSAASSATTNTGVGAGKHPRLSRSRASSFYGISRPVPVSSPATTIAAVAAAGHPPGGAGGAVGKGRFVIDPSSTHGVPEGHPSVPPLPSTPQALLLPSWLGGSGGGGGANGPGGVGANASSASNASLALAPAAGGPELSPKSIALRNSLFPELAQAHAGATAASGTPAAADAAGPDGNWTSTDAGDSDSDDEGKKAAAAAAAGGGGAANSARSRHPPAPPTTTSSAAGASGTGLKIKFGGGAVQGGQQQQLQQTGPSGQRLSASAQGAGSAATDRETGRKLWEVVDSVGLLDGVLPP</sequence>
<evidence type="ECO:0000313" key="7">
    <source>
        <dbReference type="Proteomes" id="UP000777482"/>
    </source>
</evidence>
<dbReference type="GO" id="GO:0005634">
    <property type="term" value="C:nucleus"/>
    <property type="evidence" value="ECO:0007669"/>
    <property type="project" value="UniProtKB-SubCell"/>
</dbReference>
<reference evidence="6 7" key="1">
    <citation type="submission" date="2020-11" db="EMBL/GenBank/DDBJ databases">
        <title>Kefir isolates.</title>
        <authorList>
            <person name="Marcisauskas S."/>
            <person name="Kim Y."/>
            <person name="Blasche S."/>
        </authorList>
    </citation>
    <scope>NUCLEOTIDE SEQUENCE [LARGE SCALE GENOMIC DNA]</scope>
    <source>
        <strain evidence="6 7">KR</strain>
    </source>
</reference>
<dbReference type="EMBL" id="PUHQ01000018">
    <property type="protein sequence ID" value="KAG0663719.1"/>
    <property type="molecule type" value="Genomic_DNA"/>
</dbReference>
<gene>
    <name evidence="6" type="ORF">C6P46_002288</name>
</gene>
<keyword evidence="7" id="KW-1185">Reference proteome</keyword>
<feature type="compositionally biased region" description="Basic residues" evidence="5">
    <location>
        <begin position="124"/>
        <end position="135"/>
    </location>
</feature>
<feature type="region of interest" description="Disordered" evidence="5">
    <location>
        <begin position="349"/>
        <end position="394"/>
    </location>
</feature>
<comment type="subcellular location">
    <subcellularLocation>
        <location evidence="1">Nucleus</location>
    </subcellularLocation>
</comment>
<evidence type="ECO:0008006" key="8">
    <source>
        <dbReference type="Google" id="ProtNLM"/>
    </source>
</evidence>
<keyword evidence="4" id="KW-0539">Nucleus</keyword>
<feature type="compositionally biased region" description="Basic and acidic residues" evidence="5">
    <location>
        <begin position="136"/>
        <end position="147"/>
    </location>
</feature>
<evidence type="ECO:0000256" key="5">
    <source>
        <dbReference type="SAM" id="MobiDB-lite"/>
    </source>
</evidence>
<dbReference type="CDD" id="cd22933">
    <property type="entry name" value="HFD_HFI1"/>
    <property type="match status" value="1"/>
</dbReference>
<dbReference type="PANTHER" id="PTHR21277">
    <property type="entry name" value="TRANSCRIPTIONAL ADAPTER 1"/>
    <property type="match status" value="1"/>
</dbReference>
<keyword evidence="3" id="KW-0804">Transcription</keyword>
<comment type="caution">
    <text evidence="6">The sequence shown here is derived from an EMBL/GenBank/DDBJ whole genome shotgun (WGS) entry which is preliminary data.</text>
</comment>
<evidence type="ECO:0000256" key="1">
    <source>
        <dbReference type="ARBA" id="ARBA00004123"/>
    </source>
</evidence>
<dbReference type="OrthoDB" id="10264870at2759"/>
<dbReference type="AlphaFoldDB" id="A0A9P6W648"/>
<feature type="compositionally biased region" description="Low complexity" evidence="5">
    <location>
        <begin position="703"/>
        <end position="715"/>
    </location>
</feature>
<feature type="compositionally biased region" description="Low complexity" evidence="5">
    <location>
        <begin position="727"/>
        <end position="754"/>
    </location>
</feature>
<feature type="compositionally biased region" description="Low complexity" evidence="5">
    <location>
        <begin position="642"/>
        <end position="659"/>
    </location>
</feature>
<evidence type="ECO:0000313" key="6">
    <source>
        <dbReference type="EMBL" id="KAG0663719.1"/>
    </source>
</evidence>
<name>A0A9P6W648_RHOMI</name>
<dbReference type="InterPro" id="IPR024738">
    <property type="entry name" value="Hfi1/Tada1"/>
</dbReference>
<dbReference type="Pfam" id="PF12767">
    <property type="entry name" value="SAGA-Tad1"/>
    <property type="match status" value="1"/>
</dbReference>
<proteinExistence type="predicted"/>